<evidence type="ECO:0000256" key="3">
    <source>
        <dbReference type="PROSITE-ProRule" id="PRU00339"/>
    </source>
</evidence>
<dbReference type="AlphaFoldDB" id="A0A087MHP6"/>
<dbReference type="Gene3D" id="1.25.40.10">
    <property type="entry name" value="Tetratricopeptide repeat domain"/>
    <property type="match status" value="1"/>
</dbReference>
<comment type="caution">
    <text evidence="6">The sequence shown here is derived from an EMBL/GenBank/DDBJ whole genome shotgun (WGS) entry which is preliminary data.</text>
</comment>
<dbReference type="InterPro" id="IPR011990">
    <property type="entry name" value="TPR-like_helical_dom_sf"/>
</dbReference>
<reference evidence="7" key="1">
    <citation type="submission" date="2013-08" db="EMBL/GenBank/DDBJ databases">
        <title>Genome sequencing of Arenimonas donghaensis.</title>
        <authorList>
            <person name="Chen F."/>
            <person name="Wang G."/>
        </authorList>
    </citation>
    <scope>NUCLEOTIDE SEQUENCE [LARGE SCALE GENOMIC DNA]</scope>
    <source>
        <strain evidence="7">HO3-R19</strain>
    </source>
</reference>
<feature type="chain" id="PRO_5001826268" description="Beta-lactamase-related domain-containing protein" evidence="4">
    <location>
        <begin position="31"/>
        <end position="600"/>
    </location>
</feature>
<dbReference type="OrthoDB" id="9799367at2"/>
<reference evidence="6 7" key="2">
    <citation type="journal article" date="2015" name="Stand. Genomic Sci.">
        <title>High quality draft genomic sequence of Arenimonas donghaensis DSM 18148(T).</title>
        <authorList>
            <person name="Chen F."/>
            <person name="Wang H."/>
            <person name="Cao Y."/>
            <person name="Li X."/>
            <person name="Wang G."/>
        </authorList>
    </citation>
    <scope>NUCLEOTIDE SEQUENCE [LARGE SCALE GENOMIC DNA]</scope>
    <source>
        <strain evidence="6 7">HO3-R19</strain>
    </source>
</reference>
<dbReference type="Pfam" id="PF00144">
    <property type="entry name" value="Beta-lactamase"/>
    <property type="match status" value="1"/>
</dbReference>
<keyword evidence="7" id="KW-1185">Reference proteome</keyword>
<dbReference type="PANTHER" id="PTHR46825:SF12">
    <property type="entry name" value="PENICILLIN-BINDING PROTEIN 4"/>
    <property type="match status" value="1"/>
</dbReference>
<dbReference type="SUPFAM" id="SSF48452">
    <property type="entry name" value="TPR-like"/>
    <property type="match status" value="1"/>
</dbReference>
<dbReference type="PROSITE" id="PS50005">
    <property type="entry name" value="TPR"/>
    <property type="match status" value="1"/>
</dbReference>
<dbReference type="InterPro" id="IPR050491">
    <property type="entry name" value="AmpC-like"/>
</dbReference>
<protein>
    <recommendedName>
        <fullName evidence="5">Beta-lactamase-related domain-containing protein</fullName>
    </recommendedName>
</protein>
<sequence>MAKHYSGRRTLVNAVLATIASMLLGASALAAPSATDRMAQVERELSGPVSFEGEPGWTLRERMQHYGVPGLSLAIIDDGRIVATRTYGLADRERDAAVTPDTLFQAASVSKPVAAFVAMRMAERGEISLDSPINTQLKRWQLPGNDFTAEHPVTLAQLLSHTGGTTVHGFQGYENGLPLPGLVDILEGREPANSAAVRVDFGPGSAWRYSGGGYTVAQMAMEDVSGLPFDRLARRELLAPIGMHASSLTFPPSASQRKHTAAGVMPDGADVPGRYKVHPESAAAGLWTTAPELARFAIEVQRAVAGDSELLSKASAERMLTEVRDGYALGFGLSVVGGEPWFGHNGWNDGFNTLMVADRKGHGLALMINANQPEFLEEIRRAVGHAYGWPGYRRYQRQAPAEADLVALPGRYQYNEEQIIVVERRGDGLTFSYGGEVPVPLVAVGDGNFVRSDREGRLRADAKHELGPGLSLVLDDGSSHHYLRLADDHLALREQVYAGRMETALPAYRALAASGGIVGSERYLNFQGYRLVSQERYAEAVAVFELVTRLFPESANAWDSLGEGLGRAGRRDDARRAYRRALELDPGMDTAKAALEDLRE</sequence>
<proteinExistence type="predicted"/>
<keyword evidence="2 3" id="KW-0802">TPR repeat</keyword>
<dbReference type="PROSITE" id="PS50293">
    <property type="entry name" value="TPR_REGION"/>
    <property type="match status" value="1"/>
</dbReference>
<keyword evidence="1" id="KW-0677">Repeat</keyword>
<dbReference type="InterPro" id="IPR019734">
    <property type="entry name" value="TPR_rpt"/>
</dbReference>
<dbReference type="Pfam" id="PF07719">
    <property type="entry name" value="TPR_2"/>
    <property type="match status" value="1"/>
</dbReference>
<dbReference type="RefSeq" id="WP_051924512.1">
    <property type="nucleotide sequence ID" value="NZ_AVCJ01000017.1"/>
</dbReference>
<feature type="domain" description="Beta-lactamase-related" evidence="5">
    <location>
        <begin position="59"/>
        <end position="379"/>
    </location>
</feature>
<dbReference type="EMBL" id="AVCJ01000017">
    <property type="protein sequence ID" value="KFL36399.1"/>
    <property type="molecule type" value="Genomic_DNA"/>
</dbReference>
<feature type="signal peptide" evidence="4">
    <location>
        <begin position="1"/>
        <end position="30"/>
    </location>
</feature>
<dbReference type="InterPro" id="IPR001466">
    <property type="entry name" value="Beta-lactam-related"/>
</dbReference>
<accession>A0A087MHP6</accession>
<dbReference type="SUPFAM" id="SSF56601">
    <property type="entry name" value="beta-lactamase/transpeptidase-like"/>
    <property type="match status" value="1"/>
</dbReference>
<dbReference type="SMART" id="SM00028">
    <property type="entry name" value="TPR"/>
    <property type="match status" value="2"/>
</dbReference>
<dbReference type="PANTHER" id="PTHR46825">
    <property type="entry name" value="D-ALANYL-D-ALANINE-CARBOXYPEPTIDASE/ENDOPEPTIDASE AMPH"/>
    <property type="match status" value="1"/>
</dbReference>
<dbReference type="InterPro" id="IPR013105">
    <property type="entry name" value="TPR_2"/>
</dbReference>
<dbReference type="PATRIC" id="fig|1121014.3.peg.1705"/>
<keyword evidence="4" id="KW-0732">Signal</keyword>
<evidence type="ECO:0000259" key="5">
    <source>
        <dbReference type="Pfam" id="PF00144"/>
    </source>
</evidence>
<gene>
    <name evidence="6" type="ORF">N788_13220</name>
</gene>
<evidence type="ECO:0000313" key="6">
    <source>
        <dbReference type="EMBL" id="KFL36399.1"/>
    </source>
</evidence>
<evidence type="ECO:0000256" key="1">
    <source>
        <dbReference type="ARBA" id="ARBA00022737"/>
    </source>
</evidence>
<organism evidence="6 7">
    <name type="scientific">Arenimonas donghaensis DSM 18148 = HO3-R19</name>
    <dbReference type="NCBI Taxonomy" id="1121014"/>
    <lineage>
        <taxon>Bacteria</taxon>
        <taxon>Pseudomonadati</taxon>
        <taxon>Pseudomonadota</taxon>
        <taxon>Gammaproteobacteria</taxon>
        <taxon>Lysobacterales</taxon>
        <taxon>Lysobacteraceae</taxon>
        <taxon>Arenimonas</taxon>
    </lineage>
</organism>
<feature type="repeat" description="TPR" evidence="3">
    <location>
        <begin position="555"/>
        <end position="588"/>
    </location>
</feature>
<dbReference type="InterPro" id="IPR012338">
    <property type="entry name" value="Beta-lactam/transpept-like"/>
</dbReference>
<evidence type="ECO:0000256" key="2">
    <source>
        <dbReference type="ARBA" id="ARBA00022803"/>
    </source>
</evidence>
<name>A0A087MHP6_9GAMM</name>
<dbReference type="STRING" id="1121014.N788_13220"/>
<dbReference type="Proteomes" id="UP000029085">
    <property type="component" value="Unassembled WGS sequence"/>
</dbReference>
<evidence type="ECO:0000313" key="7">
    <source>
        <dbReference type="Proteomes" id="UP000029085"/>
    </source>
</evidence>
<evidence type="ECO:0000256" key="4">
    <source>
        <dbReference type="SAM" id="SignalP"/>
    </source>
</evidence>
<dbReference type="Gene3D" id="3.40.710.10">
    <property type="entry name" value="DD-peptidase/beta-lactamase superfamily"/>
    <property type="match status" value="1"/>
</dbReference>